<comment type="caution">
    <text evidence="4">The sequence shown here is derived from an EMBL/GenBank/DDBJ whole genome shotgun (WGS) entry which is preliminary data.</text>
</comment>
<dbReference type="VEuPathDB" id="GiardiaDB:QR46_4922"/>
<dbReference type="EMBL" id="AHHH01000180">
    <property type="protein sequence ID" value="ESU40720.1"/>
    <property type="molecule type" value="Genomic_DNA"/>
</dbReference>
<evidence type="ECO:0000313" key="4">
    <source>
        <dbReference type="EMBL" id="ESU40720.1"/>
    </source>
</evidence>
<feature type="domain" description="EGF-like" evidence="3">
    <location>
        <begin position="475"/>
        <end position="514"/>
    </location>
</feature>
<dbReference type="VEuPathDB" id="GiardiaDB:DHA2_152089"/>
<dbReference type="SMART" id="SM00261">
    <property type="entry name" value="FU"/>
    <property type="match status" value="7"/>
</dbReference>
<evidence type="ECO:0000256" key="1">
    <source>
        <dbReference type="SAM" id="MobiDB-lite"/>
    </source>
</evidence>
<feature type="transmembrane region" description="Helical" evidence="2">
    <location>
        <begin position="670"/>
        <end position="694"/>
    </location>
</feature>
<organism evidence="4 5">
    <name type="scientific">Giardia intestinalis</name>
    <name type="common">Giardia lamblia</name>
    <dbReference type="NCBI Taxonomy" id="5741"/>
    <lineage>
        <taxon>Eukaryota</taxon>
        <taxon>Metamonada</taxon>
        <taxon>Diplomonadida</taxon>
        <taxon>Hexamitidae</taxon>
        <taxon>Giardiinae</taxon>
        <taxon>Giardia</taxon>
    </lineage>
</organism>
<dbReference type="InterPro" id="IPR006212">
    <property type="entry name" value="Furin_repeat"/>
</dbReference>
<dbReference type="PANTHER" id="PTHR23275">
    <property type="entry name" value="CABRIOLET.-RELATED"/>
    <property type="match status" value="1"/>
</dbReference>
<dbReference type="InterPro" id="IPR009030">
    <property type="entry name" value="Growth_fac_rcpt_cys_sf"/>
</dbReference>
<accession>V6TUP6</accession>
<feature type="domain" description="EGF-like" evidence="3">
    <location>
        <begin position="593"/>
        <end position="632"/>
    </location>
</feature>
<feature type="region of interest" description="Disordered" evidence="1">
    <location>
        <begin position="83"/>
        <end position="120"/>
    </location>
</feature>
<reference evidence="4 5" key="2">
    <citation type="journal article" date="2013" name="Genome Biol. Evol.">
        <title>Genome sequencing of Giardia lamblia genotypes A2 and B isolates (DH and GS) and comparative analysis with the genomes of genotypes A1 and E (WB and Pig).</title>
        <authorList>
            <person name="Adam R.D."/>
            <person name="Dahlstrom E.W."/>
            <person name="Martens C.A."/>
            <person name="Bruno D.P."/>
            <person name="Barbian K.D."/>
            <person name="Ricklefs S.M."/>
            <person name="Hernandez M.M."/>
            <person name="Narla N.P."/>
            <person name="Patel R.B."/>
            <person name="Porcella S.F."/>
            <person name="Nash T.E."/>
        </authorList>
    </citation>
    <scope>NUCLEOTIDE SEQUENCE [LARGE SCALE GENOMIC DNA]</scope>
    <source>
        <strain evidence="4 5">GS</strain>
    </source>
</reference>
<evidence type="ECO:0000313" key="5">
    <source>
        <dbReference type="Proteomes" id="UP000018040"/>
    </source>
</evidence>
<dbReference type="AlphaFoldDB" id="V6TUP6"/>
<reference evidence="5" key="1">
    <citation type="submission" date="2012-02" db="EMBL/GenBank/DDBJ databases">
        <title>Genome sequencing of Giardia lamblia Genotypes A2 and B isolates (DH and GS) and comparative analysis with the genomes of Genotypes A1 and E (WB and Pig).</title>
        <authorList>
            <person name="Adam R."/>
            <person name="Dahlstrom E."/>
            <person name="Martens C."/>
            <person name="Bruno D."/>
            <person name="Barbian K."/>
            <person name="Porcella S.F."/>
            <person name="Nash T."/>
        </authorList>
    </citation>
    <scope>NUCLEOTIDE SEQUENCE</scope>
    <source>
        <strain evidence="5">GS</strain>
    </source>
</reference>
<dbReference type="VEuPathDB" id="GiardiaDB:GL50803_00137608"/>
<evidence type="ECO:0000256" key="2">
    <source>
        <dbReference type="SAM" id="Phobius"/>
    </source>
</evidence>
<gene>
    <name evidence="4" type="ORF">GSB_155090</name>
</gene>
<keyword evidence="2" id="KW-0812">Transmembrane</keyword>
<dbReference type="SUPFAM" id="SSF57184">
    <property type="entry name" value="Growth factor receptor domain"/>
    <property type="match status" value="4"/>
</dbReference>
<feature type="domain" description="EGF-like" evidence="3">
    <location>
        <begin position="300"/>
        <end position="349"/>
    </location>
</feature>
<evidence type="ECO:0000259" key="3">
    <source>
        <dbReference type="SMART" id="SM00181"/>
    </source>
</evidence>
<dbReference type="Gene3D" id="2.10.220.10">
    <property type="entry name" value="Hormone Receptor, Insulin-like Growth Factor Receptor 1, Chain A, domain 2"/>
    <property type="match status" value="3"/>
</dbReference>
<dbReference type="InterPro" id="IPR000742">
    <property type="entry name" value="EGF"/>
</dbReference>
<keyword evidence="2" id="KW-0472">Membrane</keyword>
<dbReference type="Proteomes" id="UP000018040">
    <property type="component" value="Unassembled WGS sequence"/>
</dbReference>
<sequence length="699" mass="70786">MNVCKMGDALARLPLHMQGRISRLVGQIVTALQLWCIYSSSDMDLYPPLGGCYDARAAPGGGACRETRGGACVMYKEESIRGVRETEESRADGTSAEAREAGARMSTGTKTREQTGSGQCAAGTNGCAECDSSNTACPRCEAEKRLERSQCVDGIGVPLGRGLTADPKQCTNSQQCSSSGNNCLDVTIGGSSKEVCTKCEDTHVPIDGVCDTIANANGKCTPPSAADGTCESCQGSHYLFSGGCYATCPDGTYADSSTRQCVSCDGTCKTCSAAGDSKCKSCNNGYFLGAANNAAGKCIQCSSKDEAGWPGVDNCAKCTSSGQSGTAASCTECADNYYLKTDGSTTSCVTAGQCNNGFFPTTDTSDKKVCVKCGDKTNGGIDGCAKCSLTTSSARAGAAVTCTECDSTKKLSPLKDACLDSCPAGTYDNTNVCTPCHTSCSSCSDAASTSCTTCYPGSVLSRATDSSTVGTCIPECTGRYAENCGAGMCTAVLGGSKYCSRCAAGYAPIDGMCTKVGTTRRDASGCTASGGKCTACTGANYALLSGGCYDTQALPGSAVCTAVTGGNGQCSACANGQTYASGNCPACAEGCAKCATDTNQCDTCYSGHYKSGTKCVKCSENSNGIQGVPNCVSCAPPTTPPGPVTCYVTQTPAVDPTNPSVNKGGLSSGAIAGISVAVIAVVGGLVGFLCWWFICRGKA</sequence>
<dbReference type="OrthoDB" id="10257656at2759"/>
<feature type="compositionally biased region" description="Polar residues" evidence="1">
    <location>
        <begin position="106"/>
        <end position="118"/>
    </location>
</feature>
<proteinExistence type="predicted"/>
<dbReference type="PANTHER" id="PTHR23275:SF100">
    <property type="entry name" value="EGF-LIKE DOMAIN-CONTAINING PROTEIN"/>
    <property type="match status" value="1"/>
</dbReference>
<name>V6TUP6_GIAIN</name>
<feature type="compositionally biased region" description="Basic and acidic residues" evidence="1">
    <location>
        <begin position="83"/>
        <end position="102"/>
    </location>
</feature>
<dbReference type="SMART" id="SM00181">
    <property type="entry name" value="EGF"/>
    <property type="match status" value="5"/>
</dbReference>
<feature type="domain" description="EGF-like" evidence="3">
    <location>
        <begin position="435"/>
        <end position="473"/>
    </location>
</feature>
<protein>
    <submittedName>
        <fullName evidence="4">Variant-specific surface protein</fullName>
    </submittedName>
</protein>
<dbReference type="InterPro" id="IPR052798">
    <property type="entry name" value="Giardia_VSA"/>
</dbReference>
<dbReference type="InterPro" id="IPR005127">
    <property type="entry name" value="Giardia_VSP"/>
</dbReference>
<dbReference type="Pfam" id="PF03302">
    <property type="entry name" value="VSP"/>
    <property type="match status" value="2"/>
</dbReference>
<feature type="domain" description="EGF-like" evidence="3">
    <location>
        <begin position="263"/>
        <end position="299"/>
    </location>
</feature>
<keyword evidence="2" id="KW-1133">Transmembrane helix</keyword>